<protein>
    <recommendedName>
        <fullName evidence="3">Hemopexin</fullName>
    </recommendedName>
</protein>
<dbReference type="InterPro" id="IPR036375">
    <property type="entry name" value="Hemopexin-like_dom_sf"/>
</dbReference>
<dbReference type="SMART" id="SM00120">
    <property type="entry name" value="HX"/>
    <property type="match status" value="3"/>
</dbReference>
<gene>
    <name evidence="1" type="ORF">VQ03_09965</name>
</gene>
<name>A0A0J6T5Z9_9HYPH</name>
<dbReference type="PROSITE" id="PS51642">
    <property type="entry name" value="HEMOPEXIN_2"/>
    <property type="match status" value="2"/>
</dbReference>
<reference evidence="1 2" key="1">
    <citation type="submission" date="2015-03" db="EMBL/GenBank/DDBJ databases">
        <title>Genome sequencing of Methylobacterium tarhaniae DSM 25844.</title>
        <authorList>
            <person name="Chaudhry V."/>
            <person name="Patil P.B."/>
        </authorList>
    </citation>
    <scope>NUCLEOTIDE SEQUENCE [LARGE SCALE GENOMIC DNA]</scope>
    <source>
        <strain evidence="1 2">DSM 25844</strain>
    </source>
</reference>
<dbReference type="Gene3D" id="2.110.10.10">
    <property type="entry name" value="Hemopexin-like domain"/>
    <property type="match status" value="2"/>
</dbReference>
<evidence type="ECO:0000313" key="1">
    <source>
        <dbReference type="EMBL" id="KMO42855.1"/>
    </source>
</evidence>
<evidence type="ECO:0008006" key="3">
    <source>
        <dbReference type="Google" id="ProtNLM"/>
    </source>
</evidence>
<dbReference type="Proteomes" id="UP000036449">
    <property type="component" value="Unassembled WGS sequence"/>
</dbReference>
<accession>A0A0J6T5Z9</accession>
<dbReference type="AlphaFoldDB" id="A0A0J6T5Z9"/>
<dbReference type="Pfam" id="PF00045">
    <property type="entry name" value="Hemopexin"/>
    <property type="match status" value="1"/>
</dbReference>
<keyword evidence="2" id="KW-1185">Reference proteome</keyword>
<organism evidence="1 2">
    <name type="scientific">Methylobacterium tarhaniae</name>
    <dbReference type="NCBI Taxonomy" id="1187852"/>
    <lineage>
        <taxon>Bacteria</taxon>
        <taxon>Pseudomonadati</taxon>
        <taxon>Pseudomonadota</taxon>
        <taxon>Alphaproteobacteria</taxon>
        <taxon>Hyphomicrobiales</taxon>
        <taxon>Methylobacteriaceae</taxon>
        <taxon>Methylobacterium</taxon>
    </lineage>
</organism>
<dbReference type="SUPFAM" id="SSF50923">
    <property type="entry name" value="Hemopexin-like domain"/>
    <property type="match status" value="1"/>
</dbReference>
<proteinExistence type="predicted"/>
<dbReference type="EMBL" id="LABZ01000061">
    <property type="protein sequence ID" value="KMO42855.1"/>
    <property type="molecule type" value="Genomic_DNA"/>
</dbReference>
<sequence>MQIFFSNGTYTRFDVATGKVDEGYPKPINDETWPGLAPYAGDIVAACTWPGDKLQIFLKDGRYIRYDVAKDRADPGYPRPITDESWPGLAPDARQIAATLNWPGDKLQIFLKDGRYIRYDVAKDRADPGYPQPVDDSSWPGLAAYKRLFGCMVNLENKKAVIFLTDGRFIVYDIAADRIDPGYPKSL</sequence>
<dbReference type="PATRIC" id="fig|1187852.3.peg.5820"/>
<evidence type="ECO:0000313" key="2">
    <source>
        <dbReference type="Proteomes" id="UP000036449"/>
    </source>
</evidence>
<dbReference type="InterPro" id="IPR018487">
    <property type="entry name" value="Hemopexin-like_repeat"/>
</dbReference>
<comment type="caution">
    <text evidence="1">The sequence shown here is derived from an EMBL/GenBank/DDBJ whole genome shotgun (WGS) entry which is preliminary data.</text>
</comment>